<evidence type="ECO:0008006" key="4">
    <source>
        <dbReference type="Google" id="ProtNLM"/>
    </source>
</evidence>
<keyword evidence="1" id="KW-0812">Transmembrane</keyword>
<keyword evidence="3" id="KW-1185">Reference proteome</keyword>
<evidence type="ECO:0000313" key="3">
    <source>
        <dbReference type="Proteomes" id="UP001519654"/>
    </source>
</evidence>
<gene>
    <name evidence="2" type="ORF">KOI35_26330</name>
</gene>
<protein>
    <recommendedName>
        <fullName evidence="4">DUF4175 domain-containing protein</fullName>
    </recommendedName>
</protein>
<name>A0ABS5YY50_9ACTN</name>
<accession>A0ABS5YY50</accession>
<comment type="caution">
    <text evidence="2">The sequence shown here is derived from an EMBL/GenBank/DDBJ whole genome shotgun (WGS) entry which is preliminary data.</text>
</comment>
<evidence type="ECO:0000256" key="1">
    <source>
        <dbReference type="SAM" id="Phobius"/>
    </source>
</evidence>
<keyword evidence="1" id="KW-0472">Membrane</keyword>
<feature type="transmembrane region" description="Helical" evidence="1">
    <location>
        <begin position="25"/>
        <end position="42"/>
    </location>
</feature>
<reference evidence="2 3" key="1">
    <citation type="submission" date="2021-06" db="EMBL/GenBank/DDBJ databases">
        <title>Actinoplanes lichenicola sp. nov., and Actinoplanes ovalisporus sp. nov., isolated from lichen in Thailand.</title>
        <authorList>
            <person name="Saeng-In P."/>
            <person name="Kanchanasin P."/>
            <person name="Yuki M."/>
            <person name="Kudo T."/>
            <person name="Ohkuma M."/>
            <person name="Phongsopitanun W."/>
            <person name="Tanasupawat S."/>
        </authorList>
    </citation>
    <scope>NUCLEOTIDE SEQUENCE [LARGE SCALE GENOMIC DNA]</scope>
    <source>
        <strain evidence="2 3">NBRC 110975</strain>
    </source>
</reference>
<proteinExistence type="predicted"/>
<keyword evidence="1" id="KW-1133">Transmembrane helix</keyword>
<dbReference type="EMBL" id="JAHKKG010000008">
    <property type="protein sequence ID" value="MBU2667035.1"/>
    <property type="molecule type" value="Genomic_DNA"/>
</dbReference>
<dbReference type="Proteomes" id="UP001519654">
    <property type="component" value="Unassembled WGS sequence"/>
</dbReference>
<organism evidence="2 3">
    <name type="scientific">Paractinoplanes bogorensis</name>
    <dbReference type="NCBI Taxonomy" id="1610840"/>
    <lineage>
        <taxon>Bacteria</taxon>
        <taxon>Bacillati</taxon>
        <taxon>Actinomycetota</taxon>
        <taxon>Actinomycetes</taxon>
        <taxon>Micromonosporales</taxon>
        <taxon>Micromonosporaceae</taxon>
        <taxon>Paractinoplanes</taxon>
    </lineage>
</organism>
<evidence type="ECO:0000313" key="2">
    <source>
        <dbReference type="EMBL" id="MBU2667035.1"/>
    </source>
</evidence>
<sequence>MGCLGFTLVFFGIIAVSAWLGDPTILWLDGWLLLGGLIWFIVRSSGPYQRS</sequence>
<dbReference type="RefSeq" id="WP_215791267.1">
    <property type="nucleotide sequence ID" value="NZ_JAHKKG010000008.1"/>
</dbReference>